<evidence type="ECO:0000256" key="7">
    <source>
        <dbReference type="ARBA" id="ARBA00023242"/>
    </source>
</evidence>
<feature type="compositionally biased region" description="Polar residues" evidence="10">
    <location>
        <begin position="103"/>
        <end position="113"/>
    </location>
</feature>
<keyword evidence="4" id="KW-0963">Cytoplasm</keyword>
<evidence type="ECO:0000256" key="2">
    <source>
        <dbReference type="ARBA" id="ARBA00004556"/>
    </source>
</evidence>
<name>A0ABP0FRZ0_CLALP</name>
<feature type="region of interest" description="Disordered" evidence="10">
    <location>
        <begin position="1"/>
        <end position="61"/>
    </location>
</feature>
<evidence type="ECO:0000256" key="6">
    <source>
        <dbReference type="ARBA" id="ARBA00023204"/>
    </source>
</evidence>
<proteinExistence type="predicted"/>
<sequence>MVRTKASVNSSVRVAAAKAPRKNVGGTSRSSVDALSPVGKKDKSIGGNSVCPRPTPDWQKSIGSFFTIVSKKEEENGNVESPKEMVIETAPELSHDDKENKNPNDQAGTSSNKDPVVDDEPGPSTSGSSAPNKKRRRILQLADSDSEEEQTNKNEPHKMSGCVVSVEDEIMTC</sequence>
<dbReference type="PANTHER" id="PTHR15679">
    <property type="entry name" value="PCNA-ASSOCIATED FACTOR"/>
    <property type="match status" value="1"/>
</dbReference>
<feature type="compositionally biased region" description="Basic and acidic residues" evidence="10">
    <location>
        <begin position="73"/>
        <end position="86"/>
    </location>
</feature>
<keyword evidence="13" id="KW-1185">Reference proteome</keyword>
<accession>A0ABP0FRZ0</accession>
<evidence type="ECO:0000256" key="3">
    <source>
        <dbReference type="ARBA" id="ARBA00013777"/>
    </source>
</evidence>
<feature type="compositionally biased region" description="Low complexity" evidence="10">
    <location>
        <begin position="1"/>
        <end position="18"/>
    </location>
</feature>
<organism evidence="12 13">
    <name type="scientific">Clavelina lepadiformis</name>
    <name type="common">Light-bulb sea squirt</name>
    <name type="synonym">Ascidia lepadiformis</name>
    <dbReference type="NCBI Taxonomy" id="159417"/>
    <lineage>
        <taxon>Eukaryota</taxon>
        <taxon>Metazoa</taxon>
        <taxon>Chordata</taxon>
        <taxon>Tunicata</taxon>
        <taxon>Ascidiacea</taxon>
        <taxon>Aplousobranchia</taxon>
        <taxon>Clavelinidae</taxon>
        <taxon>Clavelina</taxon>
    </lineage>
</organism>
<comment type="subcellular location">
    <subcellularLocation>
        <location evidence="2">Cytoplasm</location>
        <location evidence="2">Perinuclear region</location>
    </subcellularLocation>
    <subcellularLocation>
        <location evidence="1">Nucleus</location>
    </subcellularLocation>
</comment>
<protein>
    <recommendedName>
        <fullName evidence="3">PCNA-associated factor</fullName>
    </recommendedName>
    <alternativeName>
        <fullName evidence="8">PCNA-associated factor of 15 kDa</fullName>
    </alternativeName>
    <alternativeName>
        <fullName evidence="9">PCNA-clamp-associated factor</fullName>
    </alternativeName>
</protein>
<dbReference type="InterPro" id="IPR040444">
    <property type="entry name" value="PCNA-AF"/>
</dbReference>
<evidence type="ECO:0000256" key="1">
    <source>
        <dbReference type="ARBA" id="ARBA00004123"/>
    </source>
</evidence>
<keyword evidence="7" id="KW-0539">Nucleus</keyword>
<dbReference type="Proteomes" id="UP001642483">
    <property type="component" value="Unassembled WGS sequence"/>
</dbReference>
<evidence type="ECO:0000256" key="10">
    <source>
        <dbReference type="SAM" id="MobiDB-lite"/>
    </source>
</evidence>
<keyword evidence="6" id="KW-0234">DNA repair</keyword>
<evidence type="ECO:0000256" key="4">
    <source>
        <dbReference type="ARBA" id="ARBA00022490"/>
    </source>
</evidence>
<keyword evidence="5" id="KW-0227">DNA damage</keyword>
<feature type="compositionally biased region" description="Basic and acidic residues" evidence="10">
    <location>
        <begin position="93"/>
        <end position="102"/>
    </location>
</feature>
<evidence type="ECO:0000256" key="9">
    <source>
        <dbReference type="ARBA" id="ARBA00031186"/>
    </source>
</evidence>
<evidence type="ECO:0000256" key="8">
    <source>
        <dbReference type="ARBA" id="ARBA00030014"/>
    </source>
</evidence>
<feature type="domain" description="PCNA-associated factor histone-like" evidence="11">
    <location>
        <begin position="1"/>
        <end position="150"/>
    </location>
</feature>
<dbReference type="InterPro" id="IPR031444">
    <property type="entry name" value="PCNA-AF_dom"/>
</dbReference>
<dbReference type="EMBL" id="CAWYQH010000079">
    <property type="protein sequence ID" value="CAK8681182.1"/>
    <property type="molecule type" value="Genomic_DNA"/>
</dbReference>
<evidence type="ECO:0000256" key="5">
    <source>
        <dbReference type="ARBA" id="ARBA00022763"/>
    </source>
</evidence>
<evidence type="ECO:0000313" key="13">
    <source>
        <dbReference type="Proteomes" id="UP001642483"/>
    </source>
</evidence>
<reference evidence="12 13" key="1">
    <citation type="submission" date="2024-02" db="EMBL/GenBank/DDBJ databases">
        <authorList>
            <person name="Daric V."/>
            <person name="Darras S."/>
        </authorList>
    </citation>
    <scope>NUCLEOTIDE SEQUENCE [LARGE SCALE GENOMIC DNA]</scope>
</reference>
<evidence type="ECO:0000259" key="11">
    <source>
        <dbReference type="Pfam" id="PF15715"/>
    </source>
</evidence>
<feature type="region of interest" description="Disordered" evidence="10">
    <location>
        <begin position="73"/>
        <end position="173"/>
    </location>
</feature>
<dbReference type="PANTHER" id="PTHR15679:SF8">
    <property type="entry name" value="PCNA-ASSOCIATED FACTOR"/>
    <property type="match status" value="1"/>
</dbReference>
<evidence type="ECO:0000313" key="12">
    <source>
        <dbReference type="EMBL" id="CAK8681182.1"/>
    </source>
</evidence>
<gene>
    <name evidence="12" type="ORF">CVLEPA_LOCUS11412</name>
</gene>
<comment type="caution">
    <text evidence="12">The sequence shown here is derived from an EMBL/GenBank/DDBJ whole genome shotgun (WGS) entry which is preliminary data.</text>
</comment>
<dbReference type="Pfam" id="PF15715">
    <property type="entry name" value="PAF"/>
    <property type="match status" value="1"/>
</dbReference>